<dbReference type="GO" id="GO:0008270">
    <property type="term" value="F:zinc ion binding"/>
    <property type="evidence" value="ECO:0007669"/>
    <property type="project" value="UniProtKB-KW"/>
</dbReference>
<keyword evidence="8" id="KW-1185">Reference proteome</keyword>
<dbReference type="SUPFAM" id="SSF53098">
    <property type="entry name" value="Ribonuclease H-like"/>
    <property type="match status" value="1"/>
</dbReference>
<dbReference type="Proteomes" id="UP000650833">
    <property type="component" value="Unassembled WGS sequence"/>
</dbReference>
<dbReference type="GO" id="GO:0005634">
    <property type="term" value="C:nucleus"/>
    <property type="evidence" value="ECO:0007669"/>
    <property type="project" value="UniProtKB-SubCell"/>
</dbReference>
<keyword evidence="4" id="KW-0862">Zinc</keyword>
<dbReference type="InterPro" id="IPR012337">
    <property type="entry name" value="RNaseH-like_sf"/>
</dbReference>
<evidence type="ECO:0000256" key="3">
    <source>
        <dbReference type="ARBA" id="ARBA00022771"/>
    </source>
</evidence>
<feature type="domain" description="HAT C-terminal dimerisation" evidence="6">
    <location>
        <begin position="247"/>
        <end position="305"/>
    </location>
</feature>
<evidence type="ECO:0000256" key="2">
    <source>
        <dbReference type="ARBA" id="ARBA00022723"/>
    </source>
</evidence>
<gene>
    <name evidence="7" type="ORF">INT46_007372</name>
</gene>
<organism evidence="7 8">
    <name type="scientific">Mucor plumbeus</name>
    <dbReference type="NCBI Taxonomy" id="97098"/>
    <lineage>
        <taxon>Eukaryota</taxon>
        <taxon>Fungi</taxon>
        <taxon>Fungi incertae sedis</taxon>
        <taxon>Mucoromycota</taxon>
        <taxon>Mucoromycotina</taxon>
        <taxon>Mucoromycetes</taxon>
        <taxon>Mucorales</taxon>
        <taxon>Mucorineae</taxon>
        <taxon>Mucoraceae</taxon>
        <taxon>Mucor</taxon>
    </lineage>
</organism>
<keyword evidence="5" id="KW-0539">Nucleus</keyword>
<dbReference type="AlphaFoldDB" id="A0A8H7QCQ1"/>
<protein>
    <recommendedName>
        <fullName evidence="6">HAT C-terminal dimerisation domain-containing protein</fullName>
    </recommendedName>
</protein>
<accession>A0A8H7QCQ1</accession>
<evidence type="ECO:0000256" key="4">
    <source>
        <dbReference type="ARBA" id="ARBA00022833"/>
    </source>
</evidence>
<proteinExistence type="predicted"/>
<dbReference type="Pfam" id="PF05699">
    <property type="entry name" value="Dimer_Tnp_hAT"/>
    <property type="match status" value="1"/>
</dbReference>
<dbReference type="PANTHER" id="PTHR46481:SF10">
    <property type="entry name" value="ZINC FINGER BED DOMAIN-CONTAINING PROTEIN 39"/>
    <property type="match status" value="1"/>
</dbReference>
<dbReference type="GO" id="GO:0046983">
    <property type="term" value="F:protein dimerization activity"/>
    <property type="evidence" value="ECO:0007669"/>
    <property type="project" value="InterPro"/>
</dbReference>
<keyword evidence="3" id="KW-0863">Zinc-finger</keyword>
<dbReference type="PANTHER" id="PTHR46481">
    <property type="entry name" value="ZINC FINGER BED DOMAIN-CONTAINING PROTEIN 4"/>
    <property type="match status" value="1"/>
</dbReference>
<comment type="caution">
    <text evidence="7">The sequence shown here is derived from an EMBL/GenBank/DDBJ whole genome shotgun (WGS) entry which is preliminary data.</text>
</comment>
<dbReference type="InterPro" id="IPR008906">
    <property type="entry name" value="HATC_C_dom"/>
</dbReference>
<dbReference type="OrthoDB" id="2393881at2759"/>
<evidence type="ECO:0000256" key="1">
    <source>
        <dbReference type="ARBA" id="ARBA00004123"/>
    </source>
</evidence>
<evidence type="ECO:0000259" key="6">
    <source>
        <dbReference type="Pfam" id="PF05699"/>
    </source>
</evidence>
<comment type="subcellular location">
    <subcellularLocation>
        <location evidence="1">Nucleus</location>
    </subcellularLocation>
</comment>
<evidence type="ECO:0000313" key="7">
    <source>
        <dbReference type="EMBL" id="KAG2190032.1"/>
    </source>
</evidence>
<sequence length="531" mass="60954">MKKGKNLGKLFLAVLDDYGIKSKLFCITTDNGSNNGSMAEYIEKVAENDPSFSFNEENMISCFVHVINLVCHNLIEKGLKARAPNDSANMEAVMKDDQKWEQNIIDRQIAVCKASFSSFLKNYYAKELDNNNNSRAVICRVIHRNEAGPSILADMDIDSSDSIYYSTSEDEDIVGSTLSKLQDKRHTKIQLIEGNDEIIKHYVETNADLKRYLDINHGVKYQSKLKLRKSKVQNDDYGDDEIAHEDEHENLFPTLSLFARKYLSIPATSVPSERLFLQTKYIINGTRRAKLHPDTGEKIVLLTRWQNELFFKAGKPGSDTNEFIPYTSFYEVYKKFWITNRIKLNKIINKDIKELFSNIKIRLLSANIYNLDGFKNSTLFIDGHDSKIKCYNPDVARSTLYSHKFKRPGIRTQTVNDVNNMIIFISPSERCSMGNDGSMFLKMNLHKKTHIADCLAANGGYTLFIQKFKEISISEGYDFTDKNMSCPIRKENKVKLTLEEESYNKKFGAFRSGNETIYSNLASKFERFNNN</sequence>
<name>A0A8H7QCQ1_9FUNG</name>
<dbReference type="InterPro" id="IPR052035">
    <property type="entry name" value="ZnF_BED_domain_contain"/>
</dbReference>
<evidence type="ECO:0000256" key="5">
    <source>
        <dbReference type="ARBA" id="ARBA00023242"/>
    </source>
</evidence>
<dbReference type="EMBL" id="JAEPRC010001084">
    <property type="protein sequence ID" value="KAG2190032.1"/>
    <property type="molecule type" value="Genomic_DNA"/>
</dbReference>
<reference evidence="7" key="1">
    <citation type="submission" date="2020-12" db="EMBL/GenBank/DDBJ databases">
        <title>Metabolic potential, ecology and presence of endohyphal bacteria is reflected in genomic diversity of Mucoromycotina.</title>
        <authorList>
            <person name="Muszewska A."/>
            <person name="Okrasinska A."/>
            <person name="Steczkiewicz K."/>
            <person name="Drgas O."/>
            <person name="Orlowska M."/>
            <person name="Perlinska-Lenart U."/>
            <person name="Aleksandrzak-Piekarczyk T."/>
            <person name="Szatraj K."/>
            <person name="Zielenkiewicz U."/>
            <person name="Pilsyk S."/>
            <person name="Malc E."/>
            <person name="Mieczkowski P."/>
            <person name="Kruszewska J.S."/>
            <person name="Biernat P."/>
            <person name="Pawlowska J."/>
        </authorList>
    </citation>
    <scope>NUCLEOTIDE SEQUENCE</scope>
    <source>
        <strain evidence="7">CBS 226.32</strain>
    </source>
</reference>
<keyword evidence="2" id="KW-0479">Metal-binding</keyword>
<evidence type="ECO:0000313" key="8">
    <source>
        <dbReference type="Proteomes" id="UP000650833"/>
    </source>
</evidence>